<dbReference type="InterPro" id="IPR042477">
    <property type="entry name" value="HMGXB4"/>
</dbReference>
<keyword evidence="1" id="KW-0539">Nucleus</keyword>
<keyword evidence="1" id="KW-0238">DNA-binding</keyword>
<feature type="region of interest" description="Disordered" evidence="2">
    <location>
        <begin position="180"/>
        <end position="218"/>
    </location>
</feature>
<dbReference type="PANTHER" id="PTHR46584:SF1">
    <property type="entry name" value="HMG DOMAIN-CONTAINING PROTEIN 4"/>
    <property type="match status" value="1"/>
</dbReference>
<dbReference type="PROSITE" id="PS50118">
    <property type="entry name" value="HMG_BOX_2"/>
    <property type="match status" value="1"/>
</dbReference>
<sequence>MNSVLEDGEVSGSAASSGVENVSRSGRVRKKNSFLAAYESLDEIDKPKKKGERVKKDILSTPKVTLSVGGSTRDRSASNSSNKPGRKSSLPANNKRMKMTPAMPPKLMIDSFADGDLEMDLPAEYGEMPNLAADEYAGYSSSDVDDRTNGYAKAKAKVKLKSQAHSTYMMEKSFAHANIKSSKKSVGSGGGTASSSATGGGTHPGKMSKDTKKEKGPPRVTAYTLWVKDQREIFGKKYPHMDSLSLSKKLSEIWQTKPPNQRKMWKNKAEKIMRKNLNIKNSAPILPPPGKGKRRGRPRIHPLPADSSDSYGVNGSSAIVAPPTKIIRRVGNFKSSSATKKVATLSVSASTSAPKKGTSSIARKKPIPKKSVTNNGVGHISQVSPKASSHRPNHLYITSPVETPPFSFSPVRQSLSPRKDDGALSPYKVTGTAPLDVAAHLALLGASLTTIGARLMDVESTQPVSGRQPLCVNGFLVMCNYTFGLSNSASSRTQLYPPRKTE</sequence>
<feature type="compositionally biased region" description="Gly residues" evidence="2">
    <location>
        <begin position="187"/>
        <end position="203"/>
    </location>
</feature>
<dbReference type="STRING" id="158441.A0A226E4H6"/>
<dbReference type="EMBL" id="LNIX01000007">
    <property type="protein sequence ID" value="OXA51887.1"/>
    <property type="molecule type" value="Genomic_DNA"/>
</dbReference>
<gene>
    <name evidence="4" type="ORF">Fcan01_13514</name>
</gene>
<comment type="caution">
    <text evidence="4">The sequence shown here is derived from an EMBL/GenBank/DDBJ whole genome shotgun (WGS) entry which is preliminary data.</text>
</comment>
<dbReference type="Pfam" id="PF00505">
    <property type="entry name" value="HMG_box"/>
    <property type="match status" value="1"/>
</dbReference>
<dbReference type="AlphaFoldDB" id="A0A226E4H6"/>
<protein>
    <submittedName>
        <fullName evidence="4">HMG box-containing protein 4</fullName>
    </submittedName>
</protein>
<feature type="compositionally biased region" description="Basic residues" evidence="2">
    <location>
        <begin position="291"/>
        <end position="300"/>
    </location>
</feature>
<dbReference type="Proteomes" id="UP000198287">
    <property type="component" value="Unassembled WGS sequence"/>
</dbReference>
<dbReference type="SMART" id="SM00398">
    <property type="entry name" value="HMG"/>
    <property type="match status" value="1"/>
</dbReference>
<proteinExistence type="predicted"/>
<dbReference type="GO" id="GO:0003677">
    <property type="term" value="F:DNA binding"/>
    <property type="evidence" value="ECO:0007669"/>
    <property type="project" value="UniProtKB-UniRule"/>
</dbReference>
<reference evidence="4 5" key="1">
    <citation type="submission" date="2015-12" db="EMBL/GenBank/DDBJ databases">
        <title>The genome of Folsomia candida.</title>
        <authorList>
            <person name="Faddeeva A."/>
            <person name="Derks M.F."/>
            <person name="Anvar Y."/>
            <person name="Smit S."/>
            <person name="Van Straalen N."/>
            <person name="Roelofs D."/>
        </authorList>
    </citation>
    <scope>NUCLEOTIDE SEQUENCE [LARGE SCALE GENOMIC DNA]</scope>
    <source>
        <strain evidence="4 5">VU population</strain>
        <tissue evidence="4">Whole body</tissue>
    </source>
</reference>
<dbReference type="InterPro" id="IPR036910">
    <property type="entry name" value="HMG_box_dom_sf"/>
</dbReference>
<accession>A0A226E4H6</accession>
<evidence type="ECO:0000313" key="4">
    <source>
        <dbReference type="EMBL" id="OXA51887.1"/>
    </source>
</evidence>
<dbReference type="Gene3D" id="1.10.30.10">
    <property type="entry name" value="High mobility group box domain"/>
    <property type="match status" value="1"/>
</dbReference>
<feature type="compositionally biased region" description="Low complexity" evidence="2">
    <location>
        <begin position="342"/>
        <end position="353"/>
    </location>
</feature>
<organism evidence="4 5">
    <name type="scientific">Folsomia candida</name>
    <name type="common">Springtail</name>
    <dbReference type="NCBI Taxonomy" id="158441"/>
    <lineage>
        <taxon>Eukaryota</taxon>
        <taxon>Metazoa</taxon>
        <taxon>Ecdysozoa</taxon>
        <taxon>Arthropoda</taxon>
        <taxon>Hexapoda</taxon>
        <taxon>Collembola</taxon>
        <taxon>Entomobryomorpha</taxon>
        <taxon>Isotomoidea</taxon>
        <taxon>Isotomidae</taxon>
        <taxon>Proisotominae</taxon>
        <taxon>Folsomia</taxon>
    </lineage>
</organism>
<name>A0A226E4H6_FOLCA</name>
<evidence type="ECO:0000256" key="2">
    <source>
        <dbReference type="SAM" id="MobiDB-lite"/>
    </source>
</evidence>
<keyword evidence="5" id="KW-1185">Reference proteome</keyword>
<feature type="region of interest" description="Disordered" evidence="2">
    <location>
        <begin position="342"/>
        <end position="401"/>
    </location>
</feature>
<feature type="compositionally biased region" description="Low complexity" evidence="2">
    <location>
        <begin position="10"/>
        <end position="23"/>
    </location>
</feature>
<dbReference type="InterPro" id="IPR009071">
    <property type="entry name" value="HMG_box_dom"/>
</dbReference>
<dbReference type="OrthoDB" id="4777606at2759"/>
<evidence type="ECO:0000259" key="3">
    <source>
        <dbReference type="PROSITE" id="PS50118"/>
    </source>
</evidence>
<evidence type="ECO:0000256" key="1">
    <source>
        <dbReference type="PROSITE-ProRule" id="PRU00267"/>
    </source>
</evidence>
<feature type="region of interest" description="Disordered" evidence="2">
    <location>
        <begin position="1"/>
        <end position="104"/>
    </location>
</feature>
<feature type="compositionally biased region" description="Basic and acidic residues" evidence="2">
    <location>
        <begin position="207"/>
        <end position="217"/>
    </location>
</feature>
<feature type="compositionally biased region" description="Polar residues" evidence="2">
    <location>
        <begin position="371"/>
        <end position="387"/>
    </location>
</feature>
<dbReference type="CDD" id="cd00084">
    <property type="entry name" value="HMG-box_SF"/>
    <property type="match status" value="1"/>
</dbReference>
<evidence type="ECO:0000313" key="5">
    <source>
        <dbReference type="Proteomes" id="UP000198287"/>
    </source>
</evidence>
<feature type="DNA-binding region" description="HMG box" evidence="1">
    <location>
        <begin position="216"/>
        <end position="271"/>
    </location>
</feature>
<feature type="domain" description="HMG box" evidence="3">
    <location>
        <begin position="216"/>
        <end position="271"/>
    </location>
</feature>
<dbReference type="GO" id="GO:0005634">
    <property type="term" value="C:nucleus"/>
    <property type="evidence" value="ECO:0007669"/>
    <property type="project" value="UniProtKB-UniRule"/>
</dbReference>
<feature type="region of interest" description="Disordered" evidence="2">
    <location>
        <begin position="280"/>
        <end position="314"/>
    </location>
</feature>
<dbReference type="SUPFAM" id="SSF47095">
    <property type="entry name" value="HMG-box"/>
    <property type="match status" value="1"/>
</dbReference>
<dbReference type="PANTHER" id="PTHR46584">
    <property type="entry name" value="HMG DOMAIN-CONTAINING PROTEIN 4"/>
    <property type="match status" value="1"/>
</dbReference>